<dbReference type="InterPro" id="IPR009294">
    <property type="entry name" value="Aph-1"/>
</dbReference>
<keyword evidence="8" id="KW-1185">Reference proteome</keyword>
<keyword evidence="4" id="KW-0914">Notch signaling pathway</keyword>
<dbReference type="PANTHER" id="PTHR12889">
    <property type="entry name" value="GAMMA-SECRETASE SUBUNIT APH-1"/>
    <property type="match status" value="1"/>
</dbReference>
<feature type="transmembrane region" description="Helical" evidence="7">
    <location>
        <begin position="60"/>
        <end position="84"/>
    </location>
</feature>
<dbReference type="AlphaFoldDB" id="A0A183CK40"/>
<comment type="subcellular location">
    <subcellularLocation>
        <location evidence="1">Membrane</location>
        <topology evidence="1">Multi-pass membrane protein</topology>
    </subcellularLocation>
</comment>
<reference evidence="8" key="1">
    <citation type="submission" date="2014-05" db="EMBL/GenBank/DDBJ databases">
        <title>The genome and life-stage specific transcriptomes of Globodera pallida elucidate key aspects of plant parasitism by a cyst nematode.</title>
        <authorList>
            <person name="Cotton J.A."/>
            <person name="Lilley C.J."/>
            <person name="Jones L.M."/>
            <person name="Kikuchi T."/>
            <person name="Reid A.J."/>
            <person name="Thorpe P."/>
            <person name="Tsai I.J."/>
            <person name="Beasley H."/>
            <person name="Blok V."/>
            <person name="Cock P.J.A."/>
            <person name="Van den Akker S.E."/>
            <person name="Holroyd N."/>
            <person name="Hunt M."/>
            <person name="Mantelin S."/>
            <person name="Naghra H."/>
            <person name="Pain A."/>
            <person name="Palomares-Rius J.E."/>
            <person name="Zarowiecki M."/>
            <person name="Berriman M."/>
            <person name="Jones J.T."/>
            <person name="Urwin P.E."/>
        </authorList>
    </citation>
    <scope>NUCLEOTIDE SEQUENCE [LARGE SCALE GENOMIC DNA]</scope>
    <source>
        <strain evidence="8">Lindley</strain>
    </source>
</reference>
<comment type="similarity">
    <text evidence="2">Belongs to the APH-1 family.</text>
</comment>
<accession>A0A183CK40</accession>
<dbReference type="GO" id="GO:0016020">
    <property type="term" value="C:membrane"/>
    <property type="evidence" value="ECO:0007669"/>
    <property type="project" value="UniProtKB-SubCell"/>
</dbReference>
<evidence type="ECO:0000256" key="1">
    <source>
        <dbReference type="ARBA" id="ARBA00004141"/>
    </source>
</evidence>
<organism evidence="8 9">
    <name type="scientific">Globodera pallida</name>
    <name type="common">Potato cyst nematode worm</name>
    <name type="synonym">Heterodera pallida</name>
    <dbReference type="NCBI Taxonomy" id="36090"/>
    <lineage>
        <taxon>Eukaryota</taxon>
        <taxon>Metazoa</taxon>
        <taxon>Ecdysozoa</taxon>
        <taxon>Nematoda</taxon>
        <taxon>Chromadorea</taxon>
        <taxon>Rhabditida</taxon>
        <taxon>Tylenchina</taxon>
        <taxon>Tylenchomorpha</taxon>
        <taxon>Tylenchoidea</taxon>
        <taxon>Heteroderidae</taxon>
        <taxon>Heteroderinae</taxon>
        <taxon>Globodera</taxon>
    </lineage>
</organism>
<dbReference type="Pfam" id="PF06105">
    <property type="entry name" value="Aph-1"/>
    <property type="match status" value="1"/>
</dbReference>
<evidence type="ECO:0000256" key="5">
    <source>
        <dbReference type="ARBA" id="ARBA00022989"/>
    </source>
</evidence>
<feature type="transmembrane region" description="Helical" evidence="7">
    <location>
        <begin position="32"/>
        <end position="53"/>
    </location>
</feature>
<evidence type="ECO:0000256" key="6">
    <source>
        <dbReference type="ARBA" id="ARBA00023136"/>
    </source>
</evidence>
<proteinExistence type="inferred from homology"/>
<dbReference type="GO" id="GO:0016485">
    <property type="term" value="P:protein processing"/>
    <property type="evidence" value="ECO:0007669"/>
    <property type="project" value="InterPro"/>
</dbReference>
<evidence type="ECO:0000256" key="4">
    <source>
        <dbReference type="ARBA" id="ARBA00022976"/>
    </source>
</evidence>
<keyword evidence="6 7" id="KW-0472">Membrane</keyword>
<name>A0A183CK40_GLOPA</name>
<evidence type="ECO:0000313" key="9">
    <source>
        <dbReference type="WBParaSite" id="GPLIN_001324600"/>
    </source>
</evidence>
<evidence type="ECO:0000313" key="8">
    <source>
        <dbReference type="Proteomes" id="UP000050741"/>
    </source>
</evidence>
<keyword evidence="5 7" id="KW-1133">Transmembrane helix</keyword>
<protein>
    <submittedName>
        <fullName evidence="9">Vesicle transport protein</fullName>
    </submittedName>
</protein>
<dbReference type="Proteomes" id="UP000050741">
    <property type="component" value="Unassembled WGS sequence"/>
</dbReference>
<dbReference type="WBParaSite" id="GPLIN_001324600">
    <property type="protein sequence ID" value="GPLIN_001324600"/>
    <property type="gene ID" value="GPLIN_001324600"/>
</dbReference>
<sequence length="137" mass="15003">MGWIFAVCCFSVAFMPSLFVFRHFVAPDPLRIIMFVLGAFFWLCSLLLSSVVFAIFGPRFLLLAVFSSILFQELARALYFVLLYKAQGGLARLMAADAGRTGTASSMRLLYSSRHILAIVCGLGMGTSRGTVPAEFG</sequence>
<dbReference type="GO" id="GO:0007219">
    <property type="term" value="P:Notch signaling pathway"/>
    <property type="evidence" value="ECO:0007669"/>
    <property type="project" value="UniProtKB-KW"/>
</dbReference>
<evidence type="ECO:0000256" key="2">
    <source>
        <dbReference type="ARBA" id="ARBA00005577"/>
    </source>
</evidence>
<reference evidence="9" key="2">
    <citation type="submission" date="2016-06" db="UniProtKB">
        <authorList>
            <consortium name="WormBaseParasite"/>
        </authorList>
    </citation>
    <scope>IDENTIFICATION</scope>
</reference>
<keyword evidence="3 7" id="KW-0812">Transmembrane</keyword>
<evidence type="ECO:0000256" key="3">
    <source>
        <dbReference type="ARBA" id="ARBA00022692"/>
    </source>
</evidence>
<evidence type="ECO:0000256" key="7">
    <source>
        <dbReference type="SAM" id="Phobius"/>
    </source>
</evidence>